<evidence type="ECO:0000256" key="5">
    <source>
        <dbReference type="ARBA" id="ARBA00041213"/>
    </source>
</evidence>
<dbReference type="InterPro" id="IPR000988">
    <property type="entry name" value="Ribosomal_eL24-rel_N"/>
</dbReference>
<dbReference type="Gene3D" id="2.30.170.20">
    <property type="entry name" value="Ribosomal protein L24e"/>
    <property type="match status" value="1"/>
</dbReference>
<gene>
    <name evidence="7" type="primary">rpl24</name>
    <name evidence="7" type="ORF">CM83_99196</name>
</gene>
<dbReference type="GO" id="GO:0022625">
    <property type="term" value="C:cytosolic large ribosomal subunit"/>
    <property type="evidence" value="ECO:0007669"/>
    <property type="project" value="TreeGrafter"/>
</dbReference>
<reference evidence="7" key="1">
    <citation type="journal article" date="2014" name="PLoS ONE">
        <title>Transcriptome-Based Identification of ABC Transporters in the Western Tarnished Plant Bug Lygus hesperus.</title>
        <authorList>
            <person name="Hull J.J."/>
            <person name="Chaney K."/>
            <person name="Geib S.M."/>
            <person name="Fabrick J.A."/>
            <person name="Brent C.S."/>
            <person name="Walsh D."/>
            <person name="Lavine L.C."/>
        </authorList>
    </citation>
    <scope>NUCLEOTIDE SEQUENCE</scope>
</reference>
<dbReference type="AlphaFoldDB" id="A0A0A9XIJ6"/>
<keyword evidence="2 7" id="KW-0689">Ribosomal protein</keyword>
<protein>
    <recommendedName>
        <fullName evidence="4">Large ribosomal subunit protein eL24</fullName>
    </recommendedName>
    <alternativeName>
        <fullName evidence="5">60S ribosomal protein L24</fullName>
    </alternativeName>
</protein>
<evidence type="ECO:0000259" key="6">
    <source>
        <dbReference type="Pfam" id="PF01246"/>
    </source>
</evidence>
<dbReference type="InterPro" id="IPR038630">
    <property type="entry name" value="L24e/L24_sf"/>
</dbReference>
<organism evidence="7">
    <name type="scientific">Lygus hesperus</name>
    <name type="common">Western plant bug</name>
    <dbReference type="NCBI Taxonomy" id="30085"/>
    <lineage>
        <taxon>Eukaryota</taxon>
        <taxon>Metazoa</taxon>
        <taxon>Ecdysozoa</taxon>
        <taxon>Arthropoda</taxon>
        <taxon>Hexapoda</taxon>
        <taxon>Insecta</taxon>
        <taxon>Pterygota</taxon>
        <taxon>Neoptera</taxon>
        <taxon>Paraneoptera</taxon>
        <taxon>Hemiptera</taxon>
        <taxon>Heteroptera</taxon>
        <taxon>Panheteroptera</taxon>
        <taxon>Cimicomorpha</taxon>
        <taxon>Miridae</taxon>
        <taxon>Mirini</taxon>
        <taxon>Lygus</taxon>
    </lineage>
</organism>
<evidence type="ECO:0000313" key="7">
    <source>
        <dbReference type="EMBL" id="JAG19814.1"/>
    </source>
</evidence>
<sequence>ATAILLKSQHSIMPTVDCEFSNFAVHPGHGRRYVPFAFLSTKPVLTFSRPKCFVLYMRKKNPRFVPWTRTYRRIHRKTTTDRVARRRAARVVRTQRAIVGADLSYIQEVCAKSSKKIDRSAKAKAIRAEMAERKAAKN</sequence>
<evidence type="ECO:0000256" key="1">
    <source>
        <dbReference type="ARBA" id="ARBA00005647"/>
    </source>
</evidence>
<dbReference type="GO" id="GO:0003735">
    <property type="term" value="F:structural constituent of ribosome"/>
    <property type="evidence" value="ECO:0007669"/>
    <property type="project" value="InterPro"/>
</dbReference>
<comment type="similarity">
    <text evidence="1">Belongs to the eukaryotic ribosomal protein eL24 family.</text>
</comment>
<dbReference type="GO" id="GO:0002181">
    <property type="term" value="P:cytoplasmic translation"/>
    <property type="evidence" value="ECO:0007669"/>
    <property type="project" value="TreeGrafter"/>
</dbReference>
<keyword evidence="3" id="KW-0687">Ribonucleoprotein</keyword>
<feature type="domain" description="Large ribosomal subunit protein eL24-related N-terminal" evidence="6">
    <location>
        <begin position="13"/>
        <end position="81"/>
    </location>
</feature>
<dbReference type="PANTHER" id="PTHR10792:SF1">
    <property type="entry name" value="RIBOSOMAL PROTEIN L24"/>
    <property type="match status" value="1"/>
</dbReference>
<dbReference type="PANTHER" id="PTHR10792">
    <property type="entry name" value="60S RIBOSOMAL PROTEIN L24"/>
    <property type="match status" value="1"/>
</dbReference>
<evidence type="ECO:0000256" key="2">
    <source>
        <dbReference type="ARBA" id="ARBA00022980"/>
    </source>
</evidence>
<dbReference type="SUPFAM" id="SSF57716">
    <property type="entry name" value="Glucocorticoid receptor-like (DNA-binding domain)"/>
    <property type="match status" value="1"/>
</dbReference>
<reference evidence="7" key="2">
    <citation type="submission" date="2014-07" db="EMBL/GenBank/DDBJ databases">
        <authorList>
            <person name="Hull J."/>
        </authorList>
    </citation>
    <scope>NUCLEOTIDE SEQUENCE</scope>
</reference>
<dbReference type="Pfam" id="PF01246">
    <property type="entry name" value="Ribosomal_L24e"/>
    <property type="match status" value="1"/>
</dbReference>
<evidence type="ECO:0000256" key="4">
    <source>
        <dbReference type="ARBA" id="ARBA00040612"/>
    </source>
</evidence>
<name>A0A0A9XIJ6_LYGHE</name>
<dbReference type="InterPro" id="IPR056366">
    <property type="entry name" value="Ribosomal_eL24"/>
</dbReference>
<accession>A0A0A9XIJ6</accession>
<dbReference type="EMBL" id="GBHO01023790">
    <property type="protein sequence ID" value="JAG19814.1"/>
    <property type="molecule type" value="Transcribed_RNA"/>
</dbReference>
<dbReference type="Gene3D" id="6.10.10.140">
    <property type="match status" value="1"/>
</dbReference>
<feature type="non-terminal residue" evidence="7">
    <location>
        <position position="1"/>
    </location>
</feature>
<evidence type="ECO:0000256" key="3">
    <source>
        <dbReference type="ARBA" id="ARBA00023274"/>
    </source>
</evidence>
<dbReference type="GO" id="GO:0003729">
    <property type="term" value="F:mRNA binding"/>
    <property type="evidence" value="ECO:0007669"/>
    <property type="project" value="TreeGrafter"/>
</dbReference>
<proteinExistence type="inferred from homology"/>